<protein>
    <submittedName>
        <fullName evidence="1">Uncharacterized protein</fullName>
    </submittedName>
</protein>
<proteinExistence type="predicted"/>
<name>A0A381R3P6_9ZZZZ</name>
<dbReference type="AlphaFoldDB" id="A0A381R3P6"/>
<accession>A0A381R3P6</accession>
<reference evidence="1" key="1">
    <citation type="submission" date="2018-05" db="EMBL/GenBank/DDBJ databases">
        <authorList>
            <person name="Lanie J.A."/>
            <person name="Ng W.-L."/>
            <person name="Kazmierczak K.M."/>
            <person name="Andrzejewski T.M."/>
            <person name="Davidsen T.M."/>
            <person name="Wayne K.J."/>
            <person name="Tettelin H."/>
            <person name="Glass J.I."/>
            <person name="Rusch D."/>
            <person name="Podicherti R."/>
            <person name="Tsui H.-C.T."/>
            <person name="Winkler M.E."/>
        </authorList>
    </citation>
    <scope>NUCLEOTIDE SEQUENCE</scope>
</reference>
<feature type="non-terminal residue" evidence="1">
    <location>
        <position position="1"/>
    </location>
</feature>
<gene>
    <name evidence="1" type="ORF">METZ01_LOCUS38293</name>
</gene>
<organism evidence="1">
    <name type="scientific">marine metagenome</name>
    <dbReference type="NCBI Taxonomy" id="408172"/>
    <lineage>
        <taxon>unclassified sequences</taxon>
        <taxon>metagenomes</taxon>
        <taxon>ecological metagenomes</taxon>
    </lineage>
</organism>
<sequence length="71" mass="7920">THGCGEYKHRTQCQNLFHVSLPYVHRFTKVSIGLSNCGLSADSTLPNPVYPPNTLSKTFTEEPQEESLLSI</sequence>
<evidence type="ECO:0000313" key="1">
    <source>
        <dbReference type="EMBL" id="SUZ85439.1"/>
    </source>
</evidence>
<dbReference type="EMBL" id="UINC01001635">
    <property type="protein sequence ID" value="SUZ85439.1"/>
    <property type="molecule type" value="Genomic_DNA"/>
</dbReference>